<sequence>MKFFVNYNKNFDVLFVLFENRAVNNTKKVNNIELLFNNDKLIGANIFDPKIDKEKTYRIEDLVLLNYAKQALKEHIKIDNIEAQFVVAKVEECEKIEGTHLSKCKVNNGKEILQIICGANNVKQGLITCLATIGSFMPSGVQILKGSLKGNESYGMLCSGKELKIDNRNINDSGIIELNLANDFLGKSIWEVI</sequence>
<evidence type="ECO:0000313" key="5">
    <source>
        <dbReference type="EMBL" id="QGS52314.1"/>
    </source>
</evidence>
<dbReference type="AlphaFoldDB" id="A0A6I6CEB4"/>
<dbReference type="NCBIfam" id="NF045760">
    <property type="entry name" value="YtpR"/>
    <property type="match status" value="1"/>
</dbReference>
<protein>
    <submittedName>
        <fullName evidence="5">tRNA-binding protein</fullName>
    </submittedName>
</protein>
<name>A0A6I6CEB4_9MOLU</name>
<feature type="domain" description="TRNA-binding" evidence="4">
    <location>
        <begin position="79"/>
        <end position="190"/>
    </location>
</feature>
<dbReference type="CDD" id="cd02796">
    <property type="entry name" value="tRNA_bind_bactPheRS"/>
    <property type="match status" value="1"/>
</dbReference>
<dbReference type="Pfam" id="PF01588">
    <property type="entry name" value="tRNA_bind"/>
    <property type="match status" value="1"/>
</dbReference>
<dbReference type="EMBL" id="CP046276">
    <property type="protein sequence ID" value="QGS52314.1"/>
    <property type="molecule type" value="Genomic_DNA"/>
</dbReference>
<dbReference type="RefSeq" id="WP_156007174.1">
    <property type="nucleotide sequence ID" value="NZ_CP046276.1"/>
</dbReference>
<dbReference type="OrthoDB" id="9805455at2"/>
<dbReference type="Proteomes" id="UP000424468">
    <property type="component" value="Chromosome"/>
</dbReference>
<evidence type="ECO:0000256" key="1">
    <source>
        <dbReference type="ARBA" id="ARBA00022555"/>
    </source>
</evidence>
<dbReference type="InterPro" id="IPR033714">
    <property type="entry name" value="tRNA_bind_bactPheRS"/>
</dbReference>
<gene>
    <name evidence="5" type="ORF">STABA_v1c09610</name>
</gene>
<dbReference type="KEGG" id="stab:STABA_v1c09610"/>
<accession>A0A6I6CEB4</accession>
<dbReference type="InterPro" id="IPR012340">
    <property type="entry name" value="NA-bd_OB-fold"/>
</dbReference>
<dbReference type="InterPro" id="IPR002547">
    <property type="entry name" value="tRNA-bd_dom"/>
</dbReference>
<evidence type="ECO:0000313" key="6">
    <source>
        <dbReference type="Proteomes" id="UP000424468"/>
    </source>
</evidence>
<evidence type="ECO:0000256" key="3">
    <source>
        <dbReference type="PROSITE-ProRule" id="PRU00209"/>
    </source>
</evidence>
<organism evidence="5 6">
    <name type="scientific">Spiroplasma tabanidicola</name>
    <dbReference type="NCBI Taxonomy" id="324079"/>
    <lineage>
        <taxon>Bacteria</taxon>
        <taxon>Bacillati</taxon>
        <taxon>Mycoplasmatota</taxon>
        <taxon>Mollicutes</taxon>
        <taxon>Entomoplasmatales</taxon>
        <taxon>Spiroplasmataceae</taxon>
        <taxon>Spiroplasma</taxon>
    </lineage>
</organism>
<evidence type="ECO:0000256" key="2">
    <source>
        <dbReference type="ARBA" id="ARBA00022884"/>
    </source>
</evidence>
<dbReference type="Gene3D" id="3.30.1940.10">
    <property type="entry name" value="YtpR-like"/>
    <property type="match status" value="1"/>
</dbReference>
<keyword evidence="1 3" id="KW-0820">tRNA-binding</keyword>
<reference evidence="5 6" key="1">
    <citation type="submission" date="2019-11" db="EMBL/GenBank/DDBJ databases">
        <title>Complete genome sequence of Spiroplasma tabanidicola TAUS-1 (DSM 22603).</title>
        <authorList>
            <person name="Huang C.-T."/>
            <person name="Lin Y.-C."/>
            <person name="Kuo C.-H."/>
        </authorList>
    </citation>
    <scope>NUCLEOTIDE SEQUENCE [LARGE SCALE GENOMIC DNA]</scope>
    <source>
        <strain evidence="5 6">TAUS-1</strain>
    </source>
</reference>
<dbReference type="GO" id="GO:0000049">
    <property type="term" value="F:tRNA binding"/>
    <property type="evidence" value="ECO:0007669"/>
    <property type="project" value="UniProtKB-UniRule"/>
</dbReference>
<keyword evidence="6" id="KW-1185">Reference proteome</keyword>
<dbReference type="PROSITE" id="PS50886">
    <property type="entry name" value="TRBD"/>
    <property type="match status" value="1"/>
</dbReference>
<proteinExistence type="predicted"/>
<dbReference type="Gene3D" id="2.40.50.140">
    <property type="entry name" value="Nucleic acid-binding proteins"/>
    <property type="match status" value="1"/>
</dbReference>
<keyword evidence="2 3" id="KW-0694">RNA-binding</keyword>
<evidence type="ECO:0000259" key="4">
    <source>
        <dbReference type="PROSITE" id="PS50886"/>
    </source>
</evidence>
<dbReference type="SUPFAM" id="SSF50249">
    <property type="entry name" value="Nucleic acid-binding proteins"/>
    <property type="match status" value="1"/>
</dbReference>
<dbReference type="InterPro" id="IPR037154">
    <property type="entry name" value="YtpR-like_sf"/>
</dbReference>